<dbReference type="HOGENOM" id="CLU_3139460_0_0_3"/>
<dbReference type="AlphaFoldDB" id="B9ERM1"/>
<dbReference type="KEGG" id="pmt:PMT_2558"/>
<accession>B9ERM1</accession>
<gene>
    <name evidence="1" type="ordered locus">PMT_2558</name>
</gene>
<name>B9ERM1_PROMM</name>
<protein>
    <submittedName>
        <fullName evidence="1">Uncharacterized protein</fullName>
    </submittedName>
</protein>
<dbReference type="EMBL" id="BX548175">
    <property type="protein sequence ID" value="CAX32077.1"/>
    <property type="molecule type" value="Genomic_DNA"/>
</dbReference>
<evidence type="ECO:0000313" key="1">
    <source>
        <dbReference type="EMBL" id="CAX32077.1"/>
    </source>
</evidence>
<evidence type="ECO:0000313" key="2">
    <source>
        <dbReference type="Proteomes" id="UP000001423"/>
    </source>
</evidence>
<dbReference type="Proteomes" id="UP000001423">
    <property type="component" value="Chromosome"/>
</dbReference>
<reference evidence="1 2" key="1">
    <citation type="journal article" date="2003" name="Nature">
        <title>Genome divergence in two Prochlorococcus ecotypes reflects oceanic niche differentiation.</title>
        <authorList>
            <person name="Rocap G."/>
            <person name="Larimer F.W."/>
            <person name="Lamerdin J.E."/>
            <person name="Malfatti S."/>
            <person name="Chain P."/>
            <person name="Ahlgren N.A."/>
            <person name="Arellano A."/>
            <person name="Coleman M."/>
            <person name="Hauser L."/>
            <person name="Hess W.R."/>
            <person name="Johnson Z.I."/>
            <person name="Land M.L."/>
            <person name="Lindell D."/>
            <person name="Post A.F."/>
            <person name="Regala W."/>
            <person name="Shah M."/>
            <person name="Shaw S.L."/>
            <person name="Steglich C."/>
            <person name="Sullivan M.B."/>
            <person name="Ting C.S."/>
            <person name="Tolonen A."/>
            <person name="Webb E.A."/>
            <person name="Zinser E.R."/>
            <person name="Chisholm S.W."/>
        </authorList>
    </citation>
    <scope>NUCLEOTIDE SEQUENCE [LARGE SCALE GENOMIC DNA]</scope>
    <source>
        <strain evidence="2">MIT 9313</strain>
    </source>
</reference>
<sequence>MAFVGCTSLSPLNRSSGLCNPLGTMPIIDVCDRFGIDCKVEGFAFALLFRRTPI</sequence>
<keyword evidence="2" id="KW-1185">Reference proteome</keyword>
<organism evidence="1 2">
    <name type="scientific">Prochlorococcus marinus (strain MIT 9313)</name>
    <dbReference type="NCBI Taxonomy" id="74547"/>
    <lineage>
        <taxon>Bacteria</taxon>
        <taxon>Bacillati</taxon>
        <taxon>Cyanobacteriota</taxon>
        <taxon>Cyanophyceae</taxon>
        <taxon>Synechococcales</taxon>
        <taxon>Prochlorococcaceae</taxon>
        <taxon>Prochlorococcus</taxon>
    </lineage>
</organism>
<proteinExistence type="predicted"/>